<dbReference type="EMBL" id="JBEZLS010000007">
    <property type="protein sequence ID" value="MEU9351550.1"/>
    <property type="molecule type" value="Genomic_DNA"/>
</dbReference>
<dbReference type="Gene3D" id="3.40.50.720">
    <property type="entry name" value="NAD(P)-binding Rossmann-like Domain"/>
    <property type="match status" value="1"/>
</dbReference>
<dbReference type="Pfam" id="PF13561">
    <property type="entry name" value="adh_short_C2"/>
    <property type="match status" value="1"/>
</dbReference>
<name>A0ABV3E327_9ACTN</name>
<gene>
    <name evidence="1" type="ORF">AB0D65_11170</name>
</gene>
<dbReference type="InterPro" id="IPR002347">
    <property type="entry name" value="SDR_fam"/>
</dbReference>
<evidence type="ECO:0000313" key="2">
    <source>
        <dbReference type="Proteomes" id="UP001551582"/>
    </source>
</evidence>
<dbReference type="RefSeq" id="WP_359979141.1">
    <property type="nucleotide sequence ID" value="NZ_JBEZLS010000007.1"/>
</dbReference>
<evidence type="ECO:0000313" key="1">
    <source>
        <dbReference type="EMBL" id="MEU9351550.1"/>
    </source>
</evidence>
<sequence length="151" mass="14975">MLQTTPPTHHIGHGCKGRPGPIATEGTALFGAEGLSGFHAGTPANRVGLPEEVAAAVACLASGGAEYIHGVVLPVDGGAGTLCNVRAGLAGSPPAEPAAHVRVCSAAPTSNKAQVPVCALLIAAHQLRAGAPHLLLCWPVTADCGFRATTP</sequence>
<organism evidence="1 2">
    <name type="scientific">Streptomyces griseoloalbus</name>
    <dbReference type="NCBI Taxonomy" id="67303"/>
    <lineage>
        <taxon>Bacteria</taxon>
        <taxon>Bacillati</taxon>
        <taxon>Actinomycetota</taxon>
        <taxon>Actinomycetes</taxon>
        <taxon>Kitasatosporales</taxon>
        <taxon>Streptomycetaceae</taxon>
        <taxon>Streptomyces</taxon>
    </lineage>
</organism>
<accession>A0ABV3E327</accession>
<reference evidence="1 2" key="1">
    <citation type="submission" date="2024-06" db="EMBL/GenBank/DDBJ databases">
        <title>The Natural Products Discovery Center: Release of the First 8490 Sequenced Strains for Exploring Actinobacteria Biosynthetic Diversity.</title>
        <authorList>
            <person name="Kalkreuter E."/>
            <person name="Kautsar S.A."/>
            <person name="Yang D."/>
            <person name="Bader C.D."/>
            <person name="Teijaro C.N."/>
            <person name="Fluegel L."/>
            <person name="Davis C.M."/>
            <person name="Simpson J.R."/>
            <person name="Lauterbach L."/>
            <person name="Steele A.D."/>
            <person name="Gui C."/>
            <person name="Meng S."/>
            <person name="Li G."/>
            <person name="Viehrig K."/>
            <person name="Ye F."/>
            <person name="Su P."/>
            <person name="Kiefer A.F."/>
            <person name="Nichols A."/>
            <person name="Cepeda A.J."/>
            <person name="Yan W."/>
            <person name="Fan B."/>
            <person name="Jiang Y."/>
            <person name="Adhikari A."/>
            <person name="Zheng C.-J."/>
            <person name="Schuster L."/>
            <person name="Cowan T.M."/>
            <person name="Smanski M.J."/>
            <person name="Chevrette M.G."/>
            <person name="De Carvalho L.P.S."/>
            <person name="Shen B."/>
        </authorList>
    </citation>
    <scope>NUCLEOTIDE SEQUENCE [LARGE SCALE GENOMIC DNA]</scope>
    <source>
        <strain evidence="1 2">NPDC048274</strain>
    </source>
</reference>
<protein>
    <submittedName>
        <fullName evidence="1">SDR family oxidoreductase</fullName>
    </submittedName>
</protein>
<keyword evidence="2" id="KW-1185">Reference proteome</keyword>
<dbReference type="Proteomes" id="UP001551582">
    <property type="component" value="Unassembled WGS sequence"/>
</dbReference>
<proteinExistence type="predicted"/>
<dbReference type="InterPro" id="IPR036291">
    <property type="entry name" value="NAD(P)-bd_dom_sf"/>
</dbReference>
<comment type="caution">
    <text evidence="1">The sequence shown here is derived from an EMBL/GenBank/DDBJ whole genome shotgun (WGS) entry which is preliminary data.</text>
</comment>
<dbReference type="SUPFAM" id="SSF51735">
    <property type="entry name" value="NAD(P)-binding Rossmann-fold domains"/>
    <property type="match status" value="1"/>
</dbReference>